<dbReference type="Proteomes" id="UP000001542">
    <property type="component" value="Unassembled WGS sequence"/>
</dbReference>
<dbReference type="EMBL" id="DS113576">
    <property type="protein sequence ID" value="EAY01172.1"/>
    <property type="molecule type" value="Genomic_DNA"/>
</dbReference>
<dbReference type="RefSeq" id="XP_001330119.1">
    <property type="nucleotide sequence ID" value="XM_001330084.1"/>
</dbReference>
<dbReference type="InParanoid" id="A2F1R2"/>
<dbReference type="AlphaFoldDB" id="A2F1R2"/>
<feature type="compositionally biased region" description="Polar residues" evidence="1">
    <location>
        <begin position="1"/>
        <end position="11"/>
    </location>
</feature>
<dbReference type="VEuPathDB" id="TrichDB:TVAGG3_0149850"/>
<reference evidence="2" key="1">
    <citation type="submission" date="2006-10" db="EMBL/GenBank/DDBJ databases">
        <authorList>
            <person name="Amadeo P."/>
            <person name="Zhao Q."/>
            <person name="Wortman J."/>
            <person name="Fraser-Liggett C."/>
            <person name="Carlton J."/>
        </authorList>
    </citation>
    <scope>NUCLEOTIDE SEQUENCE</scope>
    <source>
        <strain evidence="2">G3</strain>
    </source>
</reference>
<feature type="compositionally biased region" description="Low complexity" evidence="1">
    <location>
        <begin position="12"/>
        <end position="23"/>
    </location>
</feature>
<accession>A2F1R2</accession>
<evidence type="ECO:0000313" key="2">
    <source>
        <dbReference type="EMBL" id="EAY01172.1"/>
    </source>
</evidence>
<feature type="region of interest" description="Disordered" evidence="1">
    <location>
        <begin position="1"/>
        <end position="39"/>
    </location>
</feature>
<proteinExistence type="predicted"/>
<protein>
    <submittedName>
        <fullName evidence="2">Uncharacterized protein</fullName>
    </submittedName>
</protein>
<organism evidence="2 3">
    <name type="scientific">Trichomonas vaginalis (strain ATCC PRA-98 / G3)</name>
    <dbReference type="NCBI Taxonomy" id="412133"/>
    <lineage>
        <taxon>Eukaryota</taxon>
        <taxon>Metamonada</taxon>
        <taxon>Parabasalia</taxon>
        <taxon>Trichomonadida</taxon>
        <taxon>Trichomonadidae</taxon>
        <taxon>Trichomonas</taxon>
    </lineage>
</organism>
<evidence type="ECO:0000256" key="1">
    <source>
        <dbReference type="SAM" id="MobiDB-lite"/>
    </source>
</evidence>
<reference evidence="2" key="2">
    <citation type="journal article" date="2007" name="Science">
        <title>Draft genome sequence of the sexually transmitted pathogen Trichomonas vaginalis.</title>
        <authorList>
            <person name="Carlton J.M."/>
            <person name="Hirt R.P."/>
            <person name="Silva J.C."/>
            <person name="Delcher A.L."/>
            <person name="Schatz M."/>
            <person name="Zhao Q."/>
            <person name="Wortman J.R."/>
            <person name="Bidwell S.L."/>
            <person name="Alsmark U.C.M."/>
            <person name="Besteiro S."/>
            <person name="Sicheritz-Ponten T."/>
            <person name="Noel C.J."/>
            <person name="Dacks J.B."/>
            <person name="Foster P.G."/>
            <person name="Simillion C."/>
            <person name="Van de Peer Y."/>
            <person name="Miranda-Saavedra D."/>
            <person name="Barton G.J."/>
            <person name="Westrop G.D."/>
            <person name="Mueller S."/>
            <person name="Dessi D."/>
            <person name="Fiori P.L."/>
            <person name="Ren Q."/>
            <person name="Paulsen I."/>
            <person name="Zhang H."/>
            <person name="Bastida-Corcuera F.D."/>
            <person name="Simoes-Barbosa A."/>
            <person name="Brown M.T."/>
            <person name="Hayes R.D."/>
            <person name="Mukherjee M."/>
            <person name="Okumura C.Y."/>
            <person name="Schneider R."/>
            <person name="Smith A.J."/>
            <person name="Vanacova S."/>
            <person name="Villalvazo M."/>
            <person name="Haas B.J."/>
            <person name="Pertea M."/>
            <person name="Feldblyum T.V."/>
            <person name="Utterback T.R."/>
            <person name="Shu C.L."/>
            <person name="Osoegawa K."/>
            <person name="de Jong P.J."/>
            <person name="Hrdy I."/>
            <person name="Horvathova L."/>
            <person name="Zubacova Z."/>
            <person name="Dolezal P."/>
            <person name="Malik S.B."/>
            <person name="Logsdon J.M. Jr."/>
            <person name="Henze K."/>
            <person name="Gupta A."/>
            <person name="Wang C.C."/>
            <person name="Dunne R.L."/>
            <person name="Upcroft J.A."/>
            <person name="Upcroft P."/>
            <person name="White O."/>
            <person name="Salzberg S.L."/>
            <person name="Tang P."/>
            <person name="Chiu C.-H."/>
            <person name="Lee Y.-S."/>
            <person name="Embley T.M."/>
            <person name="Coombs G.H."/>
            <person name="Mottram J.C."/>
            <person name="Tachezy J."/>
            <person name="Fraser-Liggett C.M."/>
            <person name="Johnson P.J."/>
        </authorList>
    </citation>
    <scope>NUCLEOTIDE SEQUENCE [LARGE SCALE GENOMIC DNA]</scope>
    <source>
        <strain evidence="2">G3</strain>
    </source>
</reference>
<dbReference type="KEGG" id="tva:4758997"/>
<keyword evidence="3" id="KW-1185">Reference proteome</keyword>
<gene>
    <name evidence="2" type="ORF">TVAG_189580</name>
</gene>
<evidence type="ECO:0000313" key="3">
    <source>
        <dbReference type="Proteomes" id="UP000001542"/>
    </source>
</evidence>
<name>A2F1R2_TRIV3</name>
<sequence length="58" mass="6412">MLRLSSNSSDYPQTTPQTPQSNPQTPPQTTPQTTSRSNPQIILKFLRLSSDYSSNSSV</sequence>
<feature type="compositionally biased region" description="Low complexity" evidence="1">
    <location>
        <begin position="30"/>
        <end position="39"/>
    </location>
</feature>